<accession>A0A1A8XX34</accession>
<dbReference type="AlphaFoldDB" id="A0A1A8XX34"/>
<keyword evidence="2" id="KW-1185">Reference proteome</keyword>
<dbReference type="EMBL" id="FLQX01000146">
    <property type="protein sequence ID" value="SBT09202.1"/>
    <property type="molecule type" value="Genomic_DNA"/>
</dbReference>
<dbReference type="Proteomes" id="UP000199169">
    <property type="component" value="Unassembled WGS sequence"/>
</dbReference>
<name>A0A1A8XX34_9PROT</name>
<protein>
    <submittedName>
        <fullName evidence="1">Uncharacterized protein</fullName>
    </submittedName>
</protein>
<dbReference type="STRING" id="1860102.ACCAA_670097"/>
<gene>
    <name evidence="1" type="ORF">ACCAA_670097</name>
</gene>
<sequence>MDPLRVADDFLTFDEKLDKLLDWKRALFADMVNGSGWA</sequence>
<proteinExistence type="predicted"/>
<evidence type="ECO:0000313" key="2">
    <source>
        <dbReference type="Proteomes" id="UP000199169"/>
    </source>
</evidence>
<organism evidence="1 2">
    <name type="scientific">Candidatus Accumulibacter aalborgensis</name>
    <dbReference type="NCBI Taxonomy" id="1860102"/>
    <lineage>
        <taxon>Bacteria</taxon>
        <taxon>Pseudomonadati</taxon>
        <taxon>Pseudomonadota</taxon>
        <taxon>Betaproteobacteria</taxon>
        <taxon>Candidatus Accumulibacter</taxon>
    </lineage>
</organism>
<evidence type="ECO:0000313" key="1">
    <source>
        <dbReference type="EMBL" id="SBT09202.1"/>
    </source>
</evidence>
<reference evidence="2" key="1">
    <citation type="submission" date="2016-06" db="EMBL/GenBank/DDBJ databases">
        <authorList>
            <person name="McIlroy S.J."/>
            <person name="Karst S.M."/>
            <person name="Albertsen M."/>
        </authorList>
    </citation>
    <scope>NUCLEOTIDE SEQUENCE [LARGE SCALE GENOMIC DNA]</scope>
</reference>